<evidence type="ECO:0000259" key="8">
    <source>
        <dbReference type="PROSITE" id="PS50850"/>
    </source>
</evidence>
<feature type="transmembrane region" description="Helical" evidence="7">
    <location>
        <begin position="302"/>
        <end position="324"/>
    </location>
</feature>
<evidence type="ECO:0000256" key="6">
    <source>
        <dbReference type="ARBA" id="ARBA00023136"/>
    </source>
</evidence>
<keyword evidence="10" id="KW-1185">Reference proteome</keyword>
<evidence type="ECO:0000256" key="5">
    <source>
        <dbReference type="ARBA" id="ARBA00022989"/>
    </source>
</evidence>
<feature type="transmembrane region" description="Helical" evidence="7">
    <location>
        <begin position="214"/>
        <end position="233"/>
    </location>
</feature>
<dbReference type="FunFam" id="1.20.1250.20:FF:000134">
    <property type="entry name" value="MFS sugar transporter protein"/>
    <property type="match status" value="1"/>
</dbReference>
<keyword evidence="5 7" id="KW-1133">Transmembrane helix</keyword>
<feature type="transmembrane region" description="Helical" evidence="7">
    <location>
        <begin position="401"/>
        <end position="420"/>
    </location>
</feature>
<evidence type="ECO:0000256" key="7">
    <source>
        <dbReference type="SAM" id="Phobius"/>
    </source>
</evidence>
<organism evidence="9 10">
    <name type="scientific">Stachybotrys elegans</name>
    <dbReference type="NCBI Taxonomy" id="80388"/>
    <lineage>
        <taxon>Eukaryota</taxon>
        <taxon>Fungi</taxon>
        <taxon>Dikarya</taxon>
        <taxon>Ascomycota</taxon>
        <taxon>Pezizomycotina</taxon>
        <taxon>Sordariomycetes</taxon>
        <taxon>Hypocreomycetidae</taxon>
        <taxon>Hypocreales</taxon>
        <taxon>Stachybotryaceae</taxon>
        <taxon>Stachybotrys</taxon>
    </lineage>
</organism>
<proteinExistence type="inferred from homology"/>
<feature type="transmembrane region" description="Helical" evidence="7">
    <location>
        <begin position="369"/>
        <end position="389"/>
    </location>
</feature>
<reference evidence="9" key="1">
    <citation type="journal article" date="2021" name="Nat. Commun.">
        <title>Genetic determinants of endophytism in the Arabidopsis root mycobiome.</title>
        <authorList>
            <person name="Mesny F."/>
            <person name="Miyauchi S."/>
            <person name="Thiergart T."/>
            <person name="Pickel B."/>
            <person name="Atanasova L."/>
            <person name="Karlsson M."/>
            <person name="Huettel B."/>
            <person name="Barry K.W."/>
            <person name="Haridas S."/>
            <person name="Chen C."/>
            <person name="Bauer D."/>
            <person name="Andreopoulos W."/>
            <person name="Pangilinan J."/>
            <person name="LaButti K."/>
            <person name="Riley R."/>
            <person name="Lipzen A."/>
            <person name="Clum A."/>
            <person name="Drula E."/>
            <person name="Henrissat B."/>
            <person name="Kohler A."/>
            <person name="Grigoriev I.V."/>
            <person name="Martin F.M."/>
            <person name="Hacquard S."/>
        </authorList>
    </citation>
    <scope>NUCLEOTIDE SEQUENCE</scope>
    <source>
        <strain evidence="9">MPI-CAGE-CH-0235</strain>
    </source>
</reference>
<feature type="transmembrane region" description="Helical" evidence="7">
    <location>
        <begin position="441"/>
        <end position="462"/>
    </location>
</feature>
<dbReference type="InterPro" id="IPR005829">
    <property type="entry name" value="Sugar_transporter_CS"/>
</dbReference>
<dbReference type="PRINTS" id="PR00171">
    <property type="entry name" value="SUGRTRNSPORT"/>
</dbReference>
<dbReference type="Gene3D" id="1.20.1250.20">
    <property type="entry name" value="MFS general substrate transporter like domains"/>
    <property type="match status" value="1"/>
</dbReference>
<feature type="transmembrane region" description="Helical" evidence="7">
    <location>
        <begin position="179"/>
        <end position="202"/>
    </location>
</feature>
<dbReference type="InterPro" id="IPR003663">
    <property type="entry name" value="Sugar/inositol_transpt"/>
</dbReference>
<dbReference type="InterPro" id="IPR050360">
    <property type="entry name" value="MFS_Sugar_Transporters"/>
</dbReference>
<dbReference type="InterPro" id="IPR005828">
    <property type="entry name" value="MFS_sugar_transport-like"/>
</dbReference>
<dbReference type="PANTHER" id="PTHR48022">
    <property type="entry name" value="PLASTIDIC GLUCOSE TRANSPORTER 4"/>
    <property type="match status" value="1"/>
</dbReference>
<protein>
    <submittedName>
        <fullName evidence="9">General substrate transporter</fullName>
    </submittedName>
</protein>
<feature type="transmembrane region" description="Helical" evidence="7">
    <location>
        <begin position="48"/>
        <end position="65"/>
    </location>
</feature>
<dbReference type="Proteomes" id="UP000813444">
    <property type="component" value="Unassembled WGS sequence"/>
</dbReference>
<dbReference type="PROSITE" id="PS00217">
    <property type="entry name" value="SUGAR_TRANSPORT_2"/>
    <property type="match status" value="1"/>
</dbReference>
<dbReference type="GO" id="GO:0016020">
    <property type="term" value="C:membrane"/>
    <property type="evidence" value="ECO:0007669"/>
    <property type="project" value="UniProtKB-SubCell"/>
</dbReference>
<dbReference type="EMBL" id="JAGPNK010000020">
    <property type="protein sequence ID" value="KAH7305004.1"/>
    <property type="molecule type" value="Genomic_DNA"/>
</dbReference>
<accession>A0A8K0SJP9</accession>
<gene>
    <name evidence="9" type="ORF">B0I35DRAFT_454512</name>
</gene>
<dbReference type="PROSITE" id="PS50850">
    <property type="entry name" value="MFS"/>
    <property type="match status" value="1"/>
</dbReference>
<name>A0A8K0SJP9_9HYPO</name>
<evidence type="ECO:0000256" key="3">
    <source>
        <dbReference type="ARBA" id="ARBA00022448"/>
    </source>
</evidence>
<feature type="transmembrane region" description="Helical" evidence="7">
    <location>
        <begin position="124"/>
        <end position="149"/>
    </location>
</feature>
<evidence type="ECO:0000313" key="9">
    <source>
        <dbReference type="EMBL" id="KAH7305004.1"/>
    </source>
</evidence>
<dbReference type="InterPro" id="IPR020846">
    <property type="entry name" value="MFS_dom"/>
</dbReference>
<keyword evidence="4 7" id="KW-0812">Transmembrane</keyword>
<evidence type="ECO:0000256" key="4">
    <source>
        <dbReference type="ARBA" id="ARBA00022692"/>
    </source>
</evidence>
<dbReference type="Pfam" id="PF00083">
    <property type="entry name" value="Sugar_tr"/>
    <property type="match status" value="1"/>
</dbReference>
<dbReference type="PANTHER" id="PTHR48022:SF24">
    <property type="entry name" value="HEXOSE TRANSPORTER PROTEIN (AFU_ORTHOLOGUE AFUA_8G04480)"/>
    <property type="match status" value="1"/>
</dbReference>
<keyword evidence="3" id="KW-0813">Transport</keyword>
<dbReference type="AlphaFoldDB" id="A0A8K0SJP9"/>
<evidence type="ECO:0000256" key="1">
    <source>
        <dbReference type="ARBA" id="ARBA00004141"/>
    </source>
</evidence>
<feature type="transmembrane region" description="Helical" evidence="7">
    <location>
        <begin position="468"/>
        <end position="489"/>
    </location>
</feature>
<dbReference type="InterPro" id="IPR036259">
    <property type="entry name" value="MFS_trans_sf"/>
</dbReference>
<keyword evidence="6 7" id="KW-0472">Membrane</keyword>
<comment type="caution">
    <text evidence="9">The sequence shown here is derived from an EMBL/GenBank/DDBJ whole genome shotgun (WGS) entry which is preliminary data.</text>
</comment>
<sequence length="527" mass="57801">MPSSLEKTDGNKTAVDVTHEYVELELEGTRLADVAPDYGRPWWRVPHLLRLNLLLTVPLLTPYIMGYDGSMFNGMQSMEAWQDQFGHPTGAKLGVLATMQTIGNIVSAPIATYATDRYGRRWPIIGGCVLCIVGGVLQSIAGSVCMLIISRAIVGVGSGFTCTAAPPLIAELSYPTQRAIVTAILTTFWYLGSLVAAWSAYASYHIDSGWCWRILPLIQIVPCVIQLALMFLVPESPRWLIANGQDAQAEKDLALLHGGSIQPTELVQFELREIRQAIQNEASQQTSSYMHFMTTPGNRYRLFIATTLGLLVQWCGNGVGTYYLTPVLAGIGMKSVGTQNLISSVLQTSNYAVAMFSSMLMNRVGRRPLLLVSLIGMTLGLITWTVLSAVNESQGGSNNGVGIGIVIVIFLYFVFYNVALNPVPMTYLLEVLPFTLRAKGVTIYSQVQNLSSVFLGFVNPIALDAIAWKYYIVFIVITVGFLFLIWRFYPETKGRSLEEVGQIFDGIAAKDVSDLERRSSGGTDTTK</sequence>
<dbReference type="SUPFAM" id="SSF103473">
    <property type="entry name" value="MFS general substrate transporter"/>
    <property type="match status" value="1"/>
</dbReference>
<dbReference type="OrthoDB" id="6133115at2759"/>
<comment type="subcellular location">
    <subcellularLocation>
        <location evidence="1">Membrane</location>
        <topology evidence="1">Multi-pass membrane protein</topology>
    </subcellularLocation>
</comment>
<evidence type="ECO:0000313" key="10">
    <source>
        <dbReference type="Proteomes" id="UP000813444"/>
    </source>
</evidence>
<evidence type="ECO:0000256" key="2">
    <source>
        <dbReference type="ARBA" id="ARBA00010992"/>
    </source>
</evidence>
<feature type="domain" description="Major facilitator superfamily (MFS) profile" evidence="8">
    <location>
        <begin position="54"/>
        <end position="493"/>
    </location>
</feature>
<comment type="similarity">
    <text evidence="2">Belongs to the major facilitator superfamily. Sugar transporter (TC 2.A.1.1) family.</text>
</comment>
<dbReference type="GO" id="GO:0005351">
    <property type="term" value="F:carbohydrate:proton symporter activity"/>
    <property type="evidence" value="ECO:0007669"/>
    <property type="project" value="TreeGrafter"/>
</dbReference>